<organism evidence="2 3">
    <name type="scientific">Acaromyces ingoldii</name>
    <dbReference type="NCBI Taxonomy" id="215250"/>
    <lineage>
        <taxon>Eukaryota</taxon>
        <taxon>Fungi</taxon>
        <taxon>Dikarya</taxon>
        <taxon>Basidiomycota</taxon>
        <taxon>Ustilaginomycotina</taxon>
        <taxon>Exobasidiomycetes</taxon>
        <taxon>Exobasidiales</taxon>
        <taxon>Cryptobasidiaceae</taxon>
        <taxon>Acaromyces</taxon>
    </lineage>
</organism>
<feature type="region of interest" description="Disordered" evidence="1">
    <location>
        <begin position="161"/>
        <end position="201"/>
    </location>
</feature>
<dbReference type="EMBL" id="KZ819636">
    <property type="protein sequence ID" value="PWN90921.1"/>
    <property type="molecule type" value="Genomic_DNA"/>
</dbReference>
<keyword evidence="3" id="KW-1185">Reference proteome</keyword>
<feature type="compositionally biased region" description="Polar residues" evidence="1">
    <location>
        <begin position="176"/>
        <end position="186"/>
    </location>
</feature>
<feature type="compositionally biased region" description="Basic and acidic residues" evidence="1">
    <location>
        <begin position="469"/>
        <end position="483"/>
    </location>
</feature>
<evidence type="ECO:0000313" key="2">
    <source>
        <dbReference type="EMBL" id="PWN90921.1"/>
    </source>
</evidence>
<dbReference type="Proteomes" id="UP000245768">
    <property type="component" value="Unassembled WGS sequence"/>
</dbReference>
<evidence type="ECO:0000313" key="3">
    <source>
        <dbReference type="Proteomes" id="UP000245768"/>
    </source>
</evidence>
<reference evidence="2 3" key="1">
    <citation type="journal article" date="2018" name="Mol. Biol. Evol.">
        <title>Broad Genomic Sampling Reveals a Smut Pathogenic Ancestry of the Fungal Clade Ustilaginomycotina.</title>
        <authorList>
            <person name="Kijpornyongpan T."/>
            <person name="Mondo S.J."/>
            <person name="Barry K."/>
            <person name="Sandor L."/>
            <person name="Lee J."/>
            <person name="Lipzen A."/>
            <person name="Pangilinan J."/>
            <person name="LaButti K."/>
            <person name="Hainaut M."/>
            <person name="Henrissat B."/>
            <person name="Grigoriev I.V."/>
            <person name="Spatafora J.W."/>
            <person name="Aime M.C."/>
        </authorList>
    </citation>
    <scope>NUCLEOTIDE SEQUENCE [LARGE SCALE GENOMIC DNA]</scope>
    <source>
        <strain evidence="2 3">MCA 4198</strain>
    </source>
</reference>
<feature type="region of interest" description="Disordered" evidence="1">
    <location>
        <begin position="447"/>
        <end position="487"/>
    </location>
</feature>
<feature type="non-terminal residue" evidence="2">
    <location>
        <position position="495"/>
    </location>
</feature>
<dbReference type="InParanoid" id="A0A316YNW8"/>
<name>A0A316YNW8_9BASI</name>
<dbReference type="GeneID" id="37043792"/>
<proteinExistence type="predicted"/>
<evidence type="ECO:0000256" key="1">
    <source>
        <dbReference type="SAM" id="MobiDB-lite"/>
    </source>
</evidence>
<protein>
    <submittedName>
        <fullName evidence="2">Uncharacterized protein</fullName>
    </submittedName>
</protein>
<gene>
    <name evidence="2" type="ORF">FA10DRAFT_267351</name>
</gene>
<accession>A0A316YNW8</accession>
<sequence>MTDGGQGPSSATIQAALDQLSSLDRLIDGLNDQGAPLFAHAPASSTAQQAVAGGNGNGSGSTSISGDGLLDAVPSILSPLLQLKANRSALQTAAALTRQAPLFRPRNFQAISEEILRRLGNDENPAAQAARLAQQVLKQQDAKERKEKQTRRILEGRAARKRQRLLEQQQQQQQQPLTSIEQTDGPSTGAAPDTLSFPSALLSGAEPDTAAAAAAPSEDALEAFLAAWRADLLKRDPESASKVVAQLSRFSADEASILVDIDCVGRAHVHIVLTDDMAHEGKAAWAARVESLTIRAASESHDEWATSRFPLYRKLSSIIQARAYTSRSDAPPPRGHEALTQTLFCLAALRTLHEAPPPLLVNVPAGSAEGGEVIVSALRPADAIMWPVRWAYCERRPAQPALDAATATMMMMASNAAGTEAHEEAKEAFASAEDAPESAMSELFSVAEGEDGPADSSKGQATEVEAVGEGEKSDPEKEEEPKGLWRAYHNICASG</sequence>
<dbReference type="AlphaFoldDB" id="A0A316YNW8"/>
<dbReference type="RefSeq" id="XP_025378119.1">
    <property type="nucleotide sequence ID" value="XM_025521876.1"/>
</dbReference>